<keyword evidence="7 9" id="KW-1133">Transmembrane helix</keyword>
<keyword evidence="13" id="KW-1185">Reference proteome</keyword>
<keyword evidence="4" id="KW-0813">Transport</keyword>
<dbReference type="GO" id="GO:0005886">
    <property type="term" value="C:plasma membrane"/>
    <property type="evidence" value="ECO:0007669"/>
    <property type="project" value="UniProtKB-SubCell"/>
</dbReference>
<evidence type="ECO:0000256" key="10">
    <source>
        <dbReference type="SAM" id="Coils"/>
    </source>
</evidence>
<dbReference type="GO" id="GO:0005315">
    <property type="term" value="F:phosphate transmembrane transporter activity"/>
    <property type="evidence" value="ECO:0007669"/>
    <property type="project" value="InterPro"/>
</dbReference>
<feature type="transmembrane region" description="Helical" evidence="9">
    <location>
        <begin position="266"/>
        <end position="295"/>
    </location>
</feature>
<dbReference type="PROSITE" id="PS50928">
    <property type="entry name" value="ABC_TM1"/>
    <property type="match status" value="1"/>
</dbReference>
<evidence type="ECO:0000256" key="5">
    <source>
        <dbReference type="ARBA" id="ARBA00022475"/>
    </source>
</evidence>
<dbReference type="Gene3D" id="1.10.3720.10">
    <property type="entry name" value="MetI-like"/>
    <property type="match status" value="1"/>
</dbReference>
<organism evidence="12 13">
    <name type="scientific">Alteromonas sediminis</name>
    <dbReference type="NCBI Taxonomy" id="2259342"/>
    <lineage>
        <taxon>Bacteria</taxon>
        <taxon>Pseudomonadati</taxon>
        <taxon>Pseudomonadota</taxon>
        <taxon>Gammaproteobacteria</taxon>
        <taxon>Alteromonadales</taxon>
        <taxon>Alteromonadaceae</taxon>
        <taxon>Alteromonas/Salinimonas group</taxon>
        <taxon>Alteromonas</taxon>
    </lineage>
</organism>
<comment type="subcellular location">
    <subcellularLocation>
        <location evidence="9">Cell inner membrane</location>
        <topology evidence="9">Multi-pass membrane protein</topology>
    </subcellularLocation>
    <subcellularLocation>
        <location evidence="1">Cell membrane</location>
        <topology evidence="1">Multi-pass membrane protein</topology>
    </subcellularLocation>
</comment>
<evidence type="ECO:0000256" key="1">
    <source>
        <dbReference type="ARBA" id="ARBA00004651"/>
    </source>
</evidence>
<comment type="similarity">
    <text evidence="2 9">Belongs to the binding-protein-dependent transport system permease family. CysTW subfamily.</text>
</comment>
<feature type="transmembrane region" description="Helical" evidence="9">
    <location>
        <begin position="359"/>
        <end position="381"/>
    </location>
</feature>
<dbReference type="InterPro" id="IPR035906">
    <property type="entry name" value="MetI-like_sf"/>
</dbReference>
<reference evidence="12 13" key="1">
    <citation type="submission" date="2018-11" db="EMBL/GenBank/DDBJ databases">
        <authorList>
            <person name="Ye M.-Q."/>
            <person name="Du Z.-J."/>
        </authorList>
    </citation>
    <scope>NUCLEOTIDE SEQUENCE [LARGE SCALE GENOMIC DNA]</scope>
    <source>
        <strain evidence="12 13">U0105</strain>
    </source>
</reference>
<dbReference type="RefSeq" id="WP_124026137.1">
    <property type="nucleotide sequence ID" value="NZ_JBHRSN010000005.1"/>
</dbReference>
<evidence type="ECO:0000256" key="2">
    <source>
        <dbReference type="ARBA" id="ARBA00007069"/>
    </source>
</evidence>
<accession>A0A3N5YEH3</accession>
<dbReference type="AlphaFoldDB" id="A0A3N5YEH3"/>
<dbReference type="GO" id="GO:0035435">
    <property type="term" value="P:phosphate ion transmembrane transport"/>
    <property type="evidence" value="ECO:0007669"/>
    <property type="project" value="InterPro"/>
</dbReference>
<dbReference type="CDD" id="cd06261">
    <property type="entry name" value="TM_PBP2"/>
    <property type="match status" value="1"/>
</dbReference>
<dbReference type="InterPro" id="IPR005672">
    <property type="entry name" value="Phosphate_PstA"/>
</dbReference>
<feature type="transmembrane region" description="Helical" evidence="9">
    <location>
        <begin position="316"/>
        <end position="339"/>
    </location>
</feature>
<keyword evidence="10" id="KW-0175">Coiled coil</keyword>
<evidence type="ECO:0000256" key="7">
    <source>
        <dbReference type="ARBA" id="ARBA00022989"/>
    </source>
</evidence>
<evidence type="ECO:0000313" key="13">
    <source>
        <dbReference type="Proteomes" id="UP000275281"/>
    </source>
</evidence>
<feature type="domain" description="ABC transmembrane type-1" evidence="11">
    <location>
        <begin position="270"/>
        <end position="502"/>
    </location>
</feature>
<dbReference type="PANTHER" id="PTHR43470:SF6">
    <property type="entry name" value="PHOSPHATE TRANSPORT SYSTEM PERMEASE PROTEIN PSTA"/>
    <property type="match status" value="1"/>
</dbReference>
<evidence type="ECO:0000256" key="9">
    <source>
        <dbReference type="RuleBase" id="RU363043"/>
    </source>
</evidence>
<dbReference type="SUPFAM" id="SSF161098">
    <property type="entry name" value="MetI-like"/>
    <property type="match status" value="1"/>
</dbReference>
<evidence type="ECO:0000256" key="6">
    <source>
        <dbReference type="ARBA" id="ARBA00022692"/>
    </source>
</evidence>
<evidence type="ECO:0000313" key="12">
    <source>
        <dbReference type="EMBL" id="RPJ68135.1"/>
    </source>
</evidence>
<dbReference type="OrthoDB" id="9807065at2"/>
<feature type="transmembrane region" description="Helical" evidence="9">
    <location>
        <begin position="482"/>
        <end position="505"/>
    </location>
</feature>
<dbReference type="Proteomes" id="UP000275281">
    <property type="component" value="Unassembled WGS sequence"/>
</dbReference>
<comment type="caution">
    <text evidence="12">The sequence shown here is derived from an EMBL/GenBank/DDBJ whole genome shotgun (WGS) entry which is preliminary data.</text>
</comment>
<dbReference type="PANTHER" id="PTHR43470">
    <property type="entry name" value="PHOSPHATE TRANSPORT SYSTEM PERMEASE PROTEIN PSTA-RELATED"/>
    <property type="match status" value="1"/>
</dbReference>
<proteinExistence type="inferred from homology"/>
<keyword evidence="6 9" id="KW-0812">Transmembrane</keyword>
<keyword evidence="5 9" id="KW-1003">Cell membrane</keyword>
<protein>
    <recommendedName>
        <fullName evidence="3 9">Phosphate transport system permease protein PstA</fullName>
    </recommendedName>
</protein>
<keyword evidence="8 9" id="KW-0472">Membrane</keyword>
<evidence type="ECO:0000256" key="3">
    <source>
        <dbReference type="ARBA" id="ARBA00016864"/>
    </source>
</evidence>
<gene>
    <name evidence="12" type="primary">pstA</name>
    <name evidence="12" type="ORF">DRW07_01615</name>
</gene>
<dbReference type="NCBIfam" id="TIGR00974">
    <property type="entry name" value="3a0107s02c"/>
    <property type="match status" value="1"/>
</dbReference>
<dbReference type="Pfam" id="PF00528">
    <property type="entry name" value="BPD_transp_1"/>
    <property type="match status" value="1"/>
</dbReference>
<evidence type="ECO:0000256" key="8">
    <source>
        <dbReference type="ARBA" id="ARBA00023136"/>
    </source>
</evidence>
<dbReference type="InterPro" id="IPR000515">
    <property type="entry name" value="MetI-like"/>
</dbReference>
<sequence length="514" mass="56451">MIRPISPQQRQSLVINACAFATATLLLALVALVGYMTWRGSAFIWPDPIYLVQYNEPDGEVKQAYAQWHKGAADNSTVRLSVSTSSRPYQTQSILDASQFLFSEEVEQAAQIELVDGRTILAVPAAVSDVNNAQLPLSELSVQTRSEDIIDRRIAYIRRVELARLHENIAIYNRREVEAEAPGRLQLEKAYAALQEELRLLEKKQQAYTLTVRFYDGETFSIQLADIARITYPSTMSLPDKAKAAAISLWYFLTDSPKQANTAGGVFPALFGTVVMVFLMTIIVAPFGVLAAVYLHEYAPKNPFTAMLRICVSNMAAVPSIVYGVFGLGFMVYTLGGQIDSLFFADTLPNPTMGAPGLFWAAATMALLTLPVVIVATEEGLSRVPNSLRMGSYALGATKFETVWRTVLPIASPSMMTGLILAIARAAGEVAPLMLVGAVRFAPDLPIDGTFPYFHLDRQFMHLGVLIYDGAFNSQPDTKGAAMMFAACSLLLLVVLILNIVAVVLRTRLRERYQ</sequence>
<evidence type="ECO:0000256" key="4">
    <source>
        <dbReference type="ARBA" id="ARBA00022448"/>
    </source>
</evidence>
<dbReference type="EMBL" id="RPOK01000001">
    <property type="protein sequence ID" value="RPJ68135.1"/>
    <property type="molecule type" value="Genomic_DNA"/>
</dbReference>
<feature type="transmembrane region" description="Helical" evidence="9">
    <location>
        <begin position="12"/>
        <end position="38"/>
    </location>
</feature>
<name>A0A3N5YEH3_9ALTE</name>
<feature type="coiled-coil region" evidence="10">
    <location>
        <begin position="184"/>
        <end position="211"/>
    </location>
</feature>
<feature type="transmembrane region" description="Helical" evidence="9">
    <location>
        <begin position="402"/>
        <end position="424"/>
    </location>
</feature>
<evidence type="ECO:0000259" key="11">
    <source>
        <dbReference type="PROSITE" id="PS50928"/>
    </source>
</evidence>